<name>A0A645B9P1_9ZZZZ</name>
<dbReference type="EMBL" id="VSSQ01018299">
    <property type="protein sequence ID" value="MPM61361.1"/>
    <property type="molecule type" value="Genomic_DNA"/>
</dbReference>
<comment type="caution">
    <text evidence="1">The sequence shown here is derived from an EMBL/GenBank/DDBJ whole genome shotgun (WGS) entry which is preliminary data.</text>
</comment>
<dbReference type="AlphaFoldDB" id="A0A645B9P1"/>
<sequence length="149" mass="15119">MLTKGDFVHFHGSGNGICRGAAHELHNGRGSRHGKTAKTGCFCDGAVADIGVGVLFAETGEVQALHNAGGGGEPAFWHGRDANAKISAVAGHDGDNGAAFNALSGFHSGFTGRHGEVQEEMVVLVDEFNDFGQFLVVLAGAGQGGGDGT</sequence>
<accession>A0A645B9P1</accession>
<gene>
    <name evidence="1" type="ORF">SDC9_108219</name>
</gene>
<evidence type="ECO:0000313" key="1">
    <source>
        <dbReference type="EMBL" id="MPM61361.1"/>
    </source>
</evidence>
<organism evidence="1">
    <name type="scientific">bioreactor metagenome</name>
    <dbReference type="NCBI Taxonomy" id="1076179"/>
    <lineage>
        <taxon>unclassified sequences</taxon>
        <taxon>metagenomes</taxon>
        <taxon>ecological metagenomes</taxon>
    </lineage>
</organism>
<reference evidence="1" key="1">
    <citation type="submission" date="2019-08" db="EMBL/GenBank/DDBJ databases">
        <authorList>
            <person name="Kucharzyk K."/>
            <person name="Murdoch R.W."/>
            <person name="Higgins S."/>
            <person name="Loffler F."/>
        </authorList>
    </citation>
    <scope>NUCLEOTIDE SEQUENCE</scope>
</reference>
<protein>
    <submittedName>
        <fullName evidence="1">Uncharacterized protein</fullName>
    </submittedName>
</protein>
<proteinExistence type="predicted"/>